<keyword evidence="2" id="KW-0547">Nucleotide-binding</keyword>
<dbReference type="Pfam" id="PF00005">
    <property type="entry name" value="ABC_tran"/>
    <property type="match status" value="1"/>
</dbReference>
<evidence type="ECO:0000256" key="3">
    <source>
        <dbReference type="ARBA" id="ARBA00022840"/>
    </source>
</evidence>
<dbReference type="InterPro" id="IPR051782">
    <property type="entry name" value="ABC_Transporter_VariousFunc"/>
</dbReference>
<evidence type="ECO:0000313" key="4">
    <source>
        <dbReference type="EMBL" id="QNP37601.1"/>
    </source>
</evidence>
<dbReference type="Proteomes" id="UP000516122">
    <property type="component" value="Chromosome"/>
</dbReference>
<gene>
    <name evidence="4" type="ORF">H9Q64_14240</name>
</gene>
<dbReference type="PANTHER" id="PTHR42939:SF1">
    <property type="entry name" value="ABC TRANSPORTER ATP-BINDING PROTEIN ALBC-RELATED"/>
    <property type="match status" value="1"/>
</dbReference>
<dbReference type="EMBL" id="CP060804">
    <property type="protein sequence ID" value="QNP37601.1"/>
    <property type="molecule type" value="Genomic_DNA"/>
</dbReference>
<dbReference type="GO" id="GO:0016887">
    <property type="term" value="F:ATP hydrolysis activity"/>
    <property type="evidence" value="ECO:0007669"/>
    <property type="project" value="InterPro"/>
</dbReference>
<organism evidence="4 5">
    <name type="scientific">Enterococcus faecalis</name>
    <name type="common">Streptococcus faecalis</name>
    <dbReference type="NCBI Taxonomy" id="1351"/>
    <lineage>
        <taxon>Bacteria</taxon>
        <taxon>Bacillati</taxon>
        <taxon>Bacillota</taxon>
        <taxon>Bacilli</taxon>
        <taxon>Lactobacillales</taxon>
        <taxon>Enterococcaceae</taxon>
        <taxon>Enterococcus</taxon>
    </lineage>
</organism>
<sequence length="260" mass="29831">MIFKEEGASILWRLLVKKLMIRIENLTKKFDRKVLDNITISLPKNRVSVIVGINGSGKTTLLDCIVGLKDATSGKVFIESYSNDSEKFKECIFYIPSEFYLPNYMTGKEYLNFVLSRYRCSDTERIDDFLELFDLKFAGTNLIESYSFGMKKKIQIVAAALANTDYILGDEIFNGLDFETTLLTLELFENLSREVGIVIISHNKLIIERFSENILLMSNGNLTPFLGASENLEKEVISTEKIHEKIKYIKGYHPINRVIY</sequence>
<dbReference type="InterPro" id="IPR003593">
    <property type="entry name" value="AAA+_ATPase"/>
</dbReference>
<dbReference type="InterPro" id="IPR003439">
    <property type="entry name" value="ABC_transporter-like_ATP-bd"/>
</dbReference>
<dbReference type="PANTHER" id="PTHR42939">
    <property type="entry name" value="ABC TRANSPORTER ATP-BINDING PROTEIN ALBC-RELATED"/>
    <property type="match status" value="1"/>
</dbReference>
<dbReference type="SMART" id="SM00382">
    <property type="entry name" value="AAA"/>
    <property type="match status" value="1"/>
</dbReference>
<dbReference type="AlphaFoldDB" id="A0A7H0FNI5"/>
<evidence type="ECO:0000256" key="1">
    <source>
        <dbReference type="ARBA" id="ARBA00022448"/>
    </source>
</evidence>
<keyword evidence="3 4" id="KW-0067">ATP-binding</keyword>
<dbReference type="InterPro" id="IPR017871">
    <property type="entry name" value="ABC_transporter-like_CS"/>
</dbReference>
<evidence type="ECO:0000256" key="2">
    <source>
        <dbReference type="ARBA" id="ARBA00022741"/>
    </source>
</evidence>
<dbReference type="SUPFAM" id="SSF52540">
    <property type="entry name" value="P-loop containing nucleoside triphosphate hydrolases"/>
    <property type="match status" value="1"/>
</dbReference>
<dbReference type="CDD" id="cd03230">
    <property type="entry name" value="ABC_DR_subfamily_A"/>
    <property type="match status" value="1"/>
</dbReference>
<dbReference type="GO" id="GO:0005524">
    <property type="term" value="F:ATP binding"/>
    <property type="evidence" value="ECO:0007669"/>
    <property type="project" value="UniProtKB-KW"/>
</dbReference>
<dbReference type="PROSITE" id="PS00211">
    <property type="entry name" value="ABC_TRANSPORTER_1"/>
    <property type="match status" value="1"/>
</dbReference>
<reference evidence="4 5" key="1">
    <citation type="submission" date="2020-08" db="EMBL/GenBank/DDBJ databases">
        <title>Enterococcus faecalis SF28073 genome assembly.</title>
        <authorList>
            <person name="Duerkop B.A."/>
            <person name="Johnson C.N."/>
        </authorList>
    </citation>
    <scope>NUCLEOTIDE SEQUENCE [LARGE SCALE GENOMIC DNA]</scope>
    <source>
        <strain evidence="4 5">SF28073</strain>
    </source>
</reference>
<dbReference type="InterPro" id="IPR027417">
    <property type="entry name" value="P-loop_NTPase"/>
</dbReference>
<evidence type="ECO:0000313" key="5">
    <source>
        <dbReference type="Proteomes" id="UP000516122"/>
    </source>
</evidence>
<dbReference type="Gene3D" id="3.40.50.300">
    <property type="entry name" value="P-loop containing nucleotide triphosphate hydrolases"/>
    <property type="match status" value="1"/>
</dbReference>
<accession>A0A7H0FNI5</accession>
<name>A0A7H0FNI5_ENTFL</name>
<keyword evidence="1" id="KW-0813">Transport</keyword>
<proteinExistence type="predicted"/>
<dbReference type="PROSITE" id="PS50893">
    <property type="entry name" value="ABC_TRANSPORTER_2"/>
    <property type="match status" value="1"/>
</dbReference>
<protein>
    <submittedName>
        <fullName evidence="4">ABC transporter ATP-binding protein</fullName>
    </submittedName>
</protein>
<dbReference type="RefSeq" id="WP_002368443.1">
    <property type="nucleotide sequence ID" value="NZ_CABGJI010000002.1"/>
</dbReference>